<evidence type="ECO:0000256" key="4">
    <source>
        <dbReference type="ARBA" id="ARBA00022989"/>
    </source>
</evidence>
<evidence type="ECO:0000256" key="2">
    <source>
        <dbReference type="ARBA" id="ARBA00007165"/>
    </source>
</evidence>
<keyword evidence="5 6" id="KW-0472">Membrane</keyword>
<dbReference type="PANTHER" id="PTHR23427:SF2">
    <property type="entry name" value="SURFEIT LOCUS PROTEIN 1"/>
    <property type="match status" value="1"/>
</dbReference>
<name>A0ABU8X217_9BURK</name>
<evidence type="ECO:0000256" key="5">
    <source>
        <dbReference type="ARBA" id="ARBA00023136"/>
    </source>
</evidence>
<comment type="similarity">
    <text evidence="2 6">Belongs to the SURF1 family.</text>
</comment>
<dbReference type="PANTHER" id="PTHR23427">
    <property type="entry name" value="SURFEIT LOCUS PROTEIN"/>
    <property type="match status" value="1"/>
</dbReference>
<dbReference type="CDD" id="cd06662">
    <property type="entry name" value="SURF1"/>
    <property type="match status" value="1"/>
</dbReference>
<keyword evidence="4 6" id="KW-1133">Transmembrane helix</keyword>
<proteinExistence type="inferred from homology"/>
<keyword evidence="8" id="KW-1185">Reference proteome</keyword>
<organism evidence="7 8">
    <name type="scientific">Variovorax robiniae</name>
    <dbReference type="NCBI Taxonomy" id="1836199"/>
    <lineage>
        <taxon>Bacteria</taxon>
        <taxon>Pseudomonadati</taxon>
        <taxon>Pseudomonadota</taxon>
        <taxon>Betaproteobacteria</taxon>
        <taxon>Burkholderiales</taxon>
        <taxon>Comamonadaceae</taxon>
        <taxon>Variovorax</taxon>
    </lineage>
</organism>
<gene>
    <name evidence="7" type="ORF">WKW79_01330</name>
</gene>
<reference evidence="7 8" key="1">
    <citation type="submission" date="2024-03" db="EMBL/GenBank/DDBJ databases">
        <title>Novel species of the genus Variovorax.</title>
        <authorList>
            <person name="Liu Q."/>
            <person name="Xin Y.-H."/>
        </authorList>
    </citation>
    <scope>NUCLEOTIDE SEQUENCE [LARGE SCALE GENOMIC DNA]</scope>
    <source>
        <strain evidence="7 8">KACC 18901</strain>
    </source>
</reference>
<feature type="transmembrane region" description="Helical" evidence="6">
    <location>
        <begin position="212"/>
        <end position="233"/>
    </location>
</feature>
<keyword evidence="3 6" id="KW-0812">Transmembrane</keyword>
<dbReference type="Proteomes" id="UP001367030">
    <property type="component" value="Unassembled WGS sequence"/>
</dbReference>
<evidence type="ECO:0000313" key="7">
    <source>
        <dbReference type="EMBL" id="MEJ8853189.1"/>
    </source>
</evidence>
<sequence>MRGGARAATAAVAVLLFAGFIALGTWQVERRAWKLDLIERVEQRVHAPAVAAPGPASWPTVSAARDEYRHVRVSGTFLHDRETLVQAVTTLGAGFWVLTPLRQSHDGHVVLVNRGFVPPEARERAARSAMEPAGETSVTGLLRMTEPKGGFLRSNDAAGGRWYSRDVQAIAAARGLADVAPYFIDADGTPAAGERDWPVGGLTVIRFQNNHLVYALTWYALALMVAAAAWRVWREQKRRGKAAAR</sequence>
<comment type="subcellular location">
    <subcellularLocation>
        <location evidence="6">Cell membrane</location>
        <topology evidence="6">Multi-pass membrane protein</topology>
    </subcellularLocation>
    <subcellularLocation>
        <location evidence="1">Membrane</location>
    </subcellularLocation>
</comment>
<dbReference type="Pfam" id="PF02104">
    <property type="entry name" value="SURF1"/>
    <property type="match status" value="1"/>
</dbReference>
<comment type="caution">
    <text evidence="6">Lacks conserved residue(s) required for the propagation of feature annotation.</text>
</comment>
<evidence type="ECO:0000256" key="6">
    <source>
        <dbReference type="RuleBase" id="RU363076"/>
    </source>
</evidence>
<dbReference type="EMBL" id="JBBKZS010000001">
    <property type="protein sequence ID" value="MEJ8853189.1"/>
    <property type="molecule type" value="Genomic_DNA"/>
</dbReference>
<dbReference type="PROSITE" id="PS50895">
    <property type="entry name" value="SURF1"/>
    <property type="match status" value="1"/>
</dbReference>
<evidence type="ECO:0000256" key="3">
    <source>
        <dbReference type="ARBA" id="ARBA00022692"/>
    </source>
</evidence>
<dbReference type="InterPro" id="IPR045214">
    <property type="entry name" value="Surf1/Surf4"/>
</dbReference>
<evidence type="ECO:0000313" key="8">
    <source>
        <dbReference type="Proteomes" id="UP001367030"/>
    </source>
</evidence>
<dbReference type="InterPro" id="IPR002994">
    <property type="entry name" value="Surf1/Shy1"/>
</dbReference>
<accession>A0ABU8X217</accession>
<dbReference type="RefSeq" id="WP_340333292.1">
    <property type="nucleotide sequence ID" value="NZ_JBBKZS010000001.1"/>
</dbReference>
<comment type="caution">
    <text evidence="7">The sequence shown here is derived from an EMBL/GenBank/DDBJ whole genome shotgun (WGS) entry which is preliminary data.</text>
</comment>
<protein>
    <recommendedName>
        <fullName evidence="6">SURF1-like protein</fullName>
    </recommendedName>
</protein>
<keyword evidence="6" id="KW-1003">Cell membrane</keyword>
<evidence type="ECO:0000256" key="1">
    <source>
        <dbReference type="ARBA" id="ARBA00004370"/>
    </source>
</evidence>